<dbReference type="InterPro" id="IPR054608">
    <property type="entry name" value="SYY-like_C"/>
</dbReference>
<dbReference type="FunFam" id="1.10.240.10:FF:000001">
    <property type="entry name" value="Tyrosine--tRNA ligase"/>
    <property type="match status" value="1"/>
</dbReference>
<feature type="binding site" evidence="8">
    <location>
        <position position="170"/>
    </location>
    <ligand>
        <name>L-tyrosine</name>
        <dbReference type="ChEBI" id="CHEBI:58315"/>
    </ligand>
</feature>
<dbReference type="HOGENOM" id="CLU_024003_0_3_0"/>
<name>H1XRM9_CALAY</name>
<keyword evidence="5 8" id="KW-0648">Protein biosynthesis</keyword>
<feature type="binding site" evidence="8">
    <location>
        <position position="241"/>
    </location>
    <ligand>
        <name>ATP</name>
        <dbReference type="ChEBI" id="CHEBI:30616"/>
    </ligand>
</feature>
<dbReference type="CDD" id="cd00165">
    <property type="entry name" value="S4"/>
    <property type="match status" value="1"/>
</dbReference>
<dbReference type="InterPro" id="IPR002307">
    <property type="entry name" value="Tyr-tRNA-ligase"/>
</dbReference>
<sequence>MTLLEELKQRGLIYQTTHEEELAARLRSPLTVYAGFDPTADSLHVGHLLPIITLRRFYEAGHRIIALIGGGTALIGDPSGKNEERQLLTQEVILNNAQKIKAQLSRLLGAEKDPQRILILNNYDWLSKQSLIDFLRQVGKYFKVNEMIKKDSVKQRLESEQGISFLEFSYQLFQAYDFYYLKKEYDCVLQIGGSDQWGNITGGMDLIAKKSLEADSGLKDDQAFGLTMPLILDSEGKKIGKTSEGEVVWLEADKMLPYDFYQYWIRVNDDDVLRFLKYFTFKPLQEIEALEKEVAERPEKRAAQQALAGEVTEFVHGQAALQRIQRISRALFYGDVSELDEGDFQELARHIPSAEVQLGEGMRILDFLKECGFIPSKQMARNLIKSRAIRLNGRVVDDIDYQVTENDLLFGRFIMVRKGKKDHFLVLAPR</sequence>
<dbReference type="CDD" id="cd00805">
    <property type="entry name" value="TyrRS_core"/>
    <property type="match status" value="1"/>
</dbReference>
<evidence type="ECO:0000256" key="8">
    <source>
        <dbReference type="HAMAP-Rule" id="MF_02006"/>
    </source>
</evidence>
<dbReference type="GO" id="GO:0005829">
    <property type="term" value="C:cytosol"/>
    <property type="evidence" value="ECO:0007669"/>
    <property type="project" value="TreeGrafter"/>
</dbReference>
<organism evidence="12 13">
    <name type="scientific">Caldithrix abyssi DSM 13497</name>
    <dbReference type="NCBI Taxonomy" id="880073"/>
    <lineage>
        <taxon>Bacteria</taxon>
        <taxon>Pseudomonadati</taxon>
        <taxon>Calditrichota</taxon>
        <taxon>Calditrichia</taxon>
        <taxon>Calditrichales</taxon>
        <taxon>Calditrichaceae</taxon>
        <taxon>Caldithrix</taxon>
    </lineage>
</organism>
<dbReference type="Gene3D" id="1.10.240.10">
    <property type="entry name" value="Tyrosyl-Transfer RNA Synthetase"/>
    <property type="match status" value="1"/>
</dbReference>
<keyword evidence="4 9" id="KW-0694">RNA-binding</keyword>
<dbReference type="Pfam" id="PF22421">
    <property type="entry name" value="SYY_C-terminal"/>
    <property type="match status" value="1"/>
</dbReference>
<keyword evidence="2 8" id="KW-0547">Nucleotide-binding</keyword>
<feature type="short sequence motif" description="'KMSKS' region" evidence="8">
    <location>
        <begin position="238"/>
        <end position="242"/>
    </location>
</feature>
<dbReference type="Proteomes" id="UP000004671">
    <property type="component" value="Chromosome"/>
</dbReference>
<evidence type="ECO:0000256" key="9">
    <source>
        <dbReference type="PROSITE-ProRule" id="PRU00182"/>
    </source>
</evidence>
<dbReference type="InterPro" id="IPR024107">
    <property type="entry name" value="Tyr-tRNA-ligase_bac_1"/>
</dbReference>
<reference evidence="12 13" key="1">
    <citation type="submission" date="2011-09" db="EMBL/GenBank/DDBJ databases">
        <title>The permanent draft genome of Caldithrix abyssi DSM 13497.</title>
        <authorList>
            <consortium name="US DOE Joint Genome Institute (JGI-PGF)"/>
            <person name="Lucas S."/>
            <person name="Han J."/>
            <person name="Lapidus A."/>
            <person name="Bruce D."/>
            <person name="Goodwin L."/>
            <person name="Pitluck S."/>
            <person name="Peters L."/>
            <person name="Kyrpides N."/>
            <person name="Mavromatis K."/>
            <person name="Ivanova N."/>
            <person name="Mikhailova N."/>
            <person name="Chertkov O."/>
            <person name="Detter J.C."/>
            <person name="Tapia R."/>
            <person name="Han C."/>
            <person name="Land M."/>
            <person name="Hauser L."/>
            <person name="Markowitz V."/>
            <person name="Cheng J.-F."/>
            <person name="Hugenholtz P."/>
            <person name="Woyke T."/>
            <person name="Wu D."/>
            <person name="Spring S."/>
            <person name="Brambilla E."/>
            <person name="Klenk H.-P."/>
            <person name="Eisen J.A."/>
        </authorList>
    </citation>
    <scope>NUCLEOTIDE SEQUENCE [LARGE SCALE GENOMIC DNA]</scope>
    <source>
        <strain evidence="12 13">DSM 13497</strain>
    </source>
</reference>
<dbReference type="RefSeq" id="WP_006927110.1">
    <property type="nucleotide sequence ID" value="NZ_CM001402.1"/>
</dbReference>
<keyword evidence="1 8" id="KW-0436">Ligase</keyword>
<dbReference type="PROSITE" id="PS50889">
    <property type="entry name" value="S4"/>
    <property type="match status" value="1"/>
</dbReference>
<dbReference type="STRING" id="880073.Cabys_3365"/>
<dbReference type="GO" id="GO:0006437">
    <property type="term" value="P:tyrosyl-tRNA aminoacylation"/>
    <property type="evidence" value="ECO:0007669"/>
    <property type="project" value="UniProtKB-UniRule"/>
</dbReference>
<evidence type="ECO:0000256" key="7">
    <source>
        <dbReference type="ARBA" id="ARBA00048248"/>
    </source>
</evidence>
<dbReference type="InterPro" id="IPR024088">
    <property type="entry name" value="Tyr-tRNA-ligase_bac-type"/>
</dbReference>
<dbReference type="PANTHER" id="PTHR11766">
    <property type="entry name" value="TYROSYL-TRNA SYNTHETASE"/>
    <property type="match status" value="1"/>
</dbReference>
<dbReference type="PaxDb" id="880073-Calab_0538"/>
<feature type="binding site" evidence="8">
    <location>
        <position position="33"/>
    </location>
    <ligand>
        <name>L-tyrosine</name>
        <dbReference type="ChEBI" id="CHEBI:58315"/>
    </ligand>
</feature>
<evidence type="ECO:0000313" key="14">
    <source>
        <dbReference type="Proteomes" id="UP000183868"/>
    </source>
</evidence>
<dbReference type="PROSITE" id="PS00178">
    <property type="entry name" value="AA_TRNA_LIGASE_I"/>
    <property type="match status" value="1"/>
</dbReference>
<evidence type="ECO:0000256" key="6">
    <source>
        <dbReference type="ARBA" id="ARBA00023146"/>
    </source>
</evidence>
<feature type="binding site" evidence="8">
    <location>
        <position position="174"/>
    </location>
    <ligand>
        <name>L-tyrosine</name>
        <dbReference type="ChEBI" id="CHEBI:58315"/>
    </ligand>
</feature>
<dbReference type="InterPro" id="IPR002305">
    <property type="entry name" value="aa-tRNA-synth_Ic"/>
</dbReference>
<dbReference type="OrthoDB" id="9804243at2"/>
<dbReference type="HAMAP" id="MF_02006">
    <property type="entry name" value="Tyr_tRNA_synth_type1"/>
    <property type="match status" value="1"/>
</dbReference>
<dbReference type="Pfam" id="PF00579">
    <property type="entry name" value="tRNA-synt_1b"/>
    <property type="match status" value="1"/>
</dbReference>
<dbReference type="InterPro" id="IPR014729">
    <property type="entry name" value="Rossmann-like_a/b/a_fold"/>
</dbReference>
<evidence type="ECO:0000256" key="5">
    <source>
        <dbReference type="ARBA" id="ARBA00022917"/>
    </source>
</evidence>
<dbReference type="GO" id="GO:0004831">
    <property type="term" value="F:tyrosine-tRNA ligase activity"/>
    <property type="evidence" value="ECO:0007669"/>
    <property type="project" value="UniProtKB-UniRule"/>
</dbReference>
<dbReference type="SMART" id="SM00363">
    <property type="entry name" value="S4"/>
    <property type="match status" value="1"/>
</dbReference>
<protein>
    <recommendedName>
        <fullName evidence="8">Tyrosine--tRNA ligase</fullName>
        <ecNumber evidence="8">6.1.1.1</ecNumber>
    </recommendedName>
    <alternativeName>
        <fullName evidence="8">Tyrosyl-tRNA synthetase</fullName>
        <shortName evidence="8">TyrRS</shortName>
    </alternativeName>
</protein>
<dbReference type="Gene3D" id="3.10.290.10">
    <property type="entry name" value="RNA-binding S4 domain"/>
    <property type="match status" value="1"/>
</dbReference>
<dbReference type="InterPro" id="IPR002942">
    <property type="entry name" value="S4_RNA-bd"/>
</dbReference>
<dbReference type="AlphaFoldDB" id="H1XRM9"/>
<dbReference type="SUPFAM" id="SSF55174">
    <property type="entry name" value="Alpha-L RNA-binding motif"/>
    <property type="match status" value="1"/>
</dbReference>
<accession>H1XRM9</accession>
<comment type="catalytic activity">
    <reaction evidence="7 8">
        <text>tRNA(Tyr) + L-tyrosine + ATP = L-tyrosyl-tRNA(Tyr) + AMP + diphosphate + H(+)</text>
        <dbReference type="Rhea" id="RHEA:10220"/>
        <dbReference type="Rhea" id="RHEA-COMP:9706"/>
        <dbReference type="Rhea" id="RHEA-COMP:9707"/>
        <dbReference type="ChEBI" id="CHEBI:15378"/>
        <dbReference type="ChEBI" id="CHEBI:30616"/>
        <dbReference type="ChEBI" id="CHEBI:33019"/>
        <dbReference type="ChEBI" id="CHEBI:58315"/>
        <dbReference type="ChEBI" id="CHEBI:78442"/>
        <dbReference type="ChEBI" id="CHEBI:78536"/>
        <dbReference type="ChEBI" id="CHEBI:456215"/>
        <dbReference type="EC" id="6.1.1.1"/>
    </reaction>
</comment>
<keyword evidence="8" id="KW-0963">Cytoplasm</keyword>
<dbReference type="KEGG" id="caby:Cabys_3365"/>
<dbReference type="Gene3D" id="3.40.50.620">
    <property type="entry name" value="HUPs"/>
    <property type="match status" value="1"/>
</dbReference>
<dbReference type="NCBIfam" id="TIGR00234">
    <property type="entry name" value="tyrS"/>
    <property type="match status" value="1"/>
</dbReference>
<evidence type="ECO:0000259" key="10">
    <source>
        <dbReference type="SMART" id="SM00363"/>
    </source>
</evidence>
<keyword evidence="6 8" id="KW-0030">Aminoacyl-tRNA synthetase</keyword>
<keyword evidence="13" id="KW-1185">Reference proteome</keyword>
<dbReference type="EMBL" id="CM001402">
    <property type="protein sequence ID" value="EHO40182.1"/>
    <property type="molecule type" value="Genomic_DNA"/>
</dbReference>
<comment type="subcellular location">
    <subcellularLocation>
        <location evidence="8">Cytoplasm</location>
    </subcellularLocation>
</comment>
<dbReference type="EC" id="6.1.1.1" evidence="8"/>
<proteinExistence type="inferred from homology"/>
<feature type="short sequence motif" description="'HIGH' region" evidence="8">
    <location>
        <begin position="38"/>
        <end position="47"/>
    </location>
</feature>
<dbReference type="SUPFAM" id="SSF52374">
    <property type="entry name" value="Nucleotidylyl transferase"/>
    <property type="match status" value="1"/>
</dbReference>
<comment type="similarity">
    <text evidence="8">Belongs to the class-I aminoacyl-tRNA synthetase family. TyrS type 1 subfamily.</text>
</comment>
<reference evidence="11 14" key="2">
    <citation type="submission" date="2016-11" db="EMBL/GenBank/DDBJ databases">
        <title>Genomic analysis of Caldithrix abyssi and proposal of a novel bacterial phylum Caldithrichaeota.</title>
        <authorList>
            <person name="Kublanov I."/>
            <person name="Sigalova O."/>
            <person name="Gavrilov S."/>
            <person name="Lebedinsky A."/>
            <person name="Ivanova N."/>
            <person name="Daum C."/>
            <person name="Reddy T."/>
            <person name="Klenk H.P."/>
            <person name="Goker M."/>
            <person name="Reva O."/>
            <person name="Miroshnichenko M."/>
            <person name="Kyprides N."/>
            <person name="Woyke T."/>
            <person name="Gelfand M."/>
        </authorList>
    </citation>
    <scope>NUCLEOTIDE SEQUENCE [LARGE SCALE GENOMIC DNA]</scope>
    <source>
        <strain evidence="11 14">LF13</strain>
    </source>
</reference>
<evidence type="ECO:0000313" key="12">
    <source>
        <dbReference type="EMBL" id="EHO40182.1"/>
    </source>
</evidence>
<dbReference type="PRINTS" id="PR01040">
    <property type="entry name" value="TRNASYNTHTYR"/>
</dbReference>
<dbReference type="Proteomes" id="UP000183868">
    <property type="component" value="Chromosome"/>
</dbReference>
<keyword evidence="3 8" id="KW-0067">ATP-binding</keyword>
<evidence type="ECO:0000313" key="11">
    <source>
        <dbReference type="EMBL" id="APF20113.1"/>
    </source>
</evidence>
<dbReference type="GO" id="GO:0005524">
    <property type="term" value="F:ATP binding"/>
    <property type="evidence" value="ECO:0007669"/>
    <property type="project" value="UniProtKB-UniRule"/>
</dbReference>
<evidence type="ECO:0000256" key="3">
    <source>
        <dbReference type="ARBA" id="ARBA00022840"/>
    </source>
</evidence>
<evidence type="ECO:0000256" key="2">
    <source>
        <dbReference type="ARBA" id="ARBA00022741"/>
    </source>
</evidence>
<dbReference type="EMBL" id="CP018099">
    <property type="protein sequence ID" value="APF20113.1"/>
    <property type="molecule type" value="Genomic_DNA"/>
</dbReference>
<evidence type="ECO:0000256" key="4">
    <source>
        <dbReference type="ARBA" id="ARBA00022884"/>
    </source>
</evidence>
<dbReference type="FunCoup" id="H1XRM9">
    <property type="interactions" value="553"/>
</dbReference>
<dbReference type="PANTHER" id="PTHR11766:SF0">
    <property type="entry name" value="TYROSINE--TRNA LIGASE, MITOCHONDRIAL"/>
    <property type="match status" value="1"/>
</dbReference>
<dbReference type="InterPro" id="IPR036986">
    <property type="entry name" value="S4_RNA-bd_sf"/>
</dbReference>
<comment type="function">
    <text evidence="8">Catalyzes the attachment of tyrosine to tRNA(Tyr) in a two-step reaction: tyrosine is first activated by ATP to form Tyr-AMP and then transferred to the acceptor end of tRNA(Tyr).</text>
</comment>
<dbReference type="InterPro" id="IPR001412">
    <property type="entry name" value="aa-tRNA-synth_I_CS"/>
</dbReference>
<dbReference type="InParanoid" id="H1XRM9"/>
<evidence type="ECO:0000256" key="1">
    <source>
        <dbReference type="ARBA" id="ARBA00022598"/>
    </source>
</evidence>
<feature type="domain" description="RNA-binding S4" evidence="10">
    <location>
        <begin position="362"/>
        <end position="420"/>
    </location>
</feature>
<comment type="subunit">
    <text evidence="8">Homodimer.</text>
</comment>
<gene>
    <name evidence="8 11" type="primary">tyrS</name>
    <name evidence="11" type="ORF">Cabys_3365</name>
    <name evidence="12" type="ORF">Calab_0538</name>
</gene>
<dbReference type="GO" id="GO:0003723">
    <property type="term" value="F:RNA binding"/>
    <property type="evidence" value="ECO:0007669"/>
    <property type="project" value="UniProtKB-KW"/>
</dbReference>
<evidence type="ECO:0000313" key="13">
    <source>
        <dbReference type="Proteomes" id="UP000004671"/>
    </source>
</evidence>
<dbReference type="eggNOG" id="COG0162">
    <property type="taxonomic scope" value="Bacteria"/>
</dbReference>